<comment type="subcellular location">
    <subcellularLocation>
        <location evidence="7 8">Cytoplasm</location>
    </subcellularLocation>
</comment>
<evidence type="ECO:0000256" key="3">
    <source>
        <dbReference type="ARBA" id="ARBA00022960"/>
    </source>
</evidence>
<dbReference type="InterPro" id="IPR005761">
    <property type="entry name" value="UDP-N-AcMur-Glu-dNH2Pim_ligase"/>
</dbReference>
<dbReference type="AlphaFoldDB" id="A0A450STH0"/>
<dbReference type="EC" id="6.3.2.13" evidence="7"/>
<dbReference type="NCBIfam" id="TIGR01085">
    <property type="entry name" value="murE"/>
    <property type="match status" value="1"/>
</dbReference>
<feature type="modified residue" description="N6-carboxylysine" evidence="7">
    <location>
        <position position="221"/>
    </location>
</feature>
<dbReference type="Gene3D" id="3.90.190.20">
    <property type="entry name" value="Mur ligase, C-terminal domain"/>
    <property type="match status" value="1"/>
</dbReference>
<dbReference type="GO" id="GO:0005737">
    <property type="term" value="C:cytoplasm"/>
    <property type="evidence" value="ECO:0007669"/>
    <property type="project" value="UniProtKB-SubCell"/>
</dbReference>
<keyword evidence="7" id="KW-0460">Magnesium</keyword>
<dbReference type="PANTHER" id="PTHR23135:SF4">
    <property type="entry name" value="UDP-N-ACETYLMURAMOYL-L-ALANYL-D-GLUTAMATE--2,6-DIAMINOPIMELATE LIGASE MURE HOMOLOG, CHLOROPLASTIC"/>
    <property type="match status" value="1"/>
</dbReference>
<dbReference type="Pfam" id="PF08245">
    <property type="entry name" value="Mur_ligase_M"/>
    <property type="match status" value="1"/>
</dbReference>
<feature type="binding site" evidence="7">
    <location>
        <position position="460"/>
    </location>
    <ligand>
        <name>meso-2,6-diaminopimelate</name>
        <dbReference type="ChEBI" id="CHEBI:57791"/>
    </ligand>
</feature>
<keyword evidence="2 7" id="KW-0132">Cell division</keyword>
<dbReference type="GO" id="GO:0005524">
    <property type="term" value="F:ATP binding"/>
    <property type="evidence" value="ECO:0007669"/>
    <property type="project" value="UniProtKB-UniRule"/>
</dbReference>
<evidence type="ECO:0000259" key="10">
    <source>
        <dbReference type="Pfam" id="PF02875"/>
    </source>
</evidence>
<evidence type="ECO:0000256" key="5">
    <source>
        <dbReference type="ARBA" id="ARBA00023306"/>
    </source>
</evidence>
<accession>A0A450STH0</accession>
<protein>
    <recommendedName>
        <fullName evidence="7">UDP-N-acetylmuramoyl-L-alanyl-D-glutamate--2,6-diaminopimelate ligase</fullName>
        <ecNumber evidence="7">6.3.2.13</ecNumber>
    </recommendedName>
    <alternativeName>
        <fullName evidence="7">Meso-A2pm-adding enzyme</fullName>
    </alternativeName>
    <alternativeName>
        <fullName evidence="7">Meso-diaminopimelate-adding enzyme</fullName>
    </alternativeName>
    <alternativeName>
        <fullName evidence="7">UDP-MurNAc-L-Ala-D-Glu:meso-diaminopimelate ligase</fullName>
    </alternativeName>
    <alternativeName>
        <fullName evidence="7">UDP-MurNAc-tripeptide synthetase</fullName>
    </alternativeName>
    <alternativeName>
        <fullName evidence="7">UDP-N-acetylmuramyl-tripeptide synthetase</fullName>
    </alternativeName>
</protein>
<comment type="catalytic activity">
    <reaction evidence="7">
        <text>UDP-N-acetyl-alpha-D-muramoyl-L-alanyl-D-glutamate + meso-2,6-diaminopimelate + ATP = UDP-N-acetyl-alpha-D-muramoyl-L-alanyl-gamma-D-glutamyl-meso-2,6-diaminopimelate + ADP + phosphate + H(+)</text>
        <dbReference type="Rhea" id="RHEA:23676"/>
        <dbReference type="ChEBI" id="CHEBI:15378"/>
        <dbReference type="ChEBI" id="CHEBI:30616"/>
        <dbReference type="ChEBI" id="CHEBI:43474"/>
        <dbReference type="ChEBI" id="CHEBI:57791"/>
        <dbReference type="ChEBI" id="CHEBI:83900"/>
        <dbReference type="ChEBI" id="CHEBI:83905"/>
        <dbReference type="ChEBI" id="CHEBI:456216"/>
        <dbReference type="EC" id="6.3.2.13"/>
    </reaction>
</comment>
<dbReference type="GO" id="GO:0051301">
    <property type="term" value="P:cell division"/>
    <property type="evidence" value="ECO:0007669"/>
    <property type="project" value="UniProtKB-KW"/>
</dbReference>
<evidence type="ECO:0000256" key="4">
    <source>
        <dbReference type="ARBA" id="ARBA00022984"/>
    </source>
</evidence>
<dbReference type="InterPro" id="IPR000713">
    <property type="entry name" value="Mur_ligase_N"/>
</dbReference>
<keyword evidence="4 7" id="KW-0573">Peptidoglycan synthesis</keyword>
<evidence type="ECO:0000313" key="12">
    <source>
        <dbReference type="EMBL" id="VFJ57148.1"/>
    </source>
</evidence>
<dbReference type="GO" id="GO:0008765">
    <property type="term" value="F:UDP-N-acetylmuramoylalanyl-D-glutamate-2,6-diaminopimelate ligase activity"/>
    <property type="evidence" value="ECO:0007669"/>
    <property type="project" value="UniProtKB-UniRule"/>
</dbReference>
<dbReference type="Gene3D" id="3.40.1190.10">
    <property type="entry name" value="Mur-like, catalytic domain"/>
    <property type="match status" value="1"/>
</dbReference>
<dbReference type="InterPro" id="IPR036565">
    <property type="entry name" value="Mur-like_cat_sf"/>
</dbReference>
<feature type="binding site" evidence="7">
    <location>
        <position position="379"/>
    </location>
    <ligand>
        <name>meso-2,6-diaminopimelate</name>
        <dbReference type="ChEBI" id="CHEBI:57791"/>
    </ligand>
</feature>
<sequence>MIPLHRILENIQVIHRQGNDEISIANIRFDSRLVEQNDLFFALKGTRIDGRRFIGQAMERGACAVVCEHPPVEPPPNITLVTVKDPDIALGIAASNFHGCPSRALALVGVTGTNGKTTIATSLFRLFKRRGYKVGLLSTVQNQIDDAVVASTHTTPDALQINQLMRKMVDAGCEYCFMEVSSHALAQCRISGLHFAGGIFSNLSQDHLDYHETLERYRAAKKLFFDQLPSDAFALANGDDPNAEFMLHDCRARKCYFSTKNPADFHCRISESGFDGMKLALDGTEIHTGLTGEFNASNLLAVYGGAVLLGQQRDRMLAGIGELDNVPGRFETIGLNGGVTAIIDYAHTPDALENVLTTIDRIRGKGQRIITVVGAGGDRDKTKRPLMGKIAARSSDLVILTSDNPRSEDPEGIIEDMRGGIEDKDQQKVTRTVDRKRAIETALSLADRGDIVLVAGKGHENYQEINGVRNPFDDKEVVLGFAAREDGKISGGSFQEGEK</sequence>
<feature type="domain" description="Mur ligase central" evidence="11">
    <location>
        <begin position="110"/>
        <end position="303"/>
    </location>
</feature>
<feature type="binding site" evidence="7">
    <location>
        <position position="456"/>
    </location>
    <ligand>
        <name>meso-2,6-diaminopimelate</name>
        <dbReference type="ChEBI" id="CHEBI:57791"/>
    </ligand>
</feature>
<evidence type="ECO:0000256" key="6">
    <source>
        <dbReference type="ARBA" id="ARBA00023316"/>
    </source>
</evidence>
<keyword evidence="6 7" id="KW-0961">Cell wall biogenesis/degradation</keyword>
<comment type="PTM">
    <text evidence="7">Carboxylation is probably crucial for Mg(2+) binding and, consequently, for the gamma-phosphate positioning of ATP.</text>
</comment>
<feature type="binding site" evidence="7">
    <location>
        <position position="187"/>
    </location>
    <ligand>
        <name>UDP-N-acetyl-alpha-D-muramoyl-L-alanyl-D-glutamate</name>
        <dbReference type="ChEBI" id="CHEBI:83900"/>
    </ligand>
</feature>
<dbReference type="InterPro" id="IPR004101">
    <property type="entry name" value="Mur_ligase_C"/>
</dbReference>
<keyword evidence="3 7" id="KW-0133">Cell shape</keyword>
<comment type="similarity">
    <text evidence="1 7">Belongs to the MurCDEF family. MurE subfamily.</text>
</comment>
<dbReference type="UniPathway" id="UPA00219"/>
<feature type="binding site" evidence="7">
    <location>
        <begin position="154"/>
        <end position="155"/>
    </location>
    <ligand>
        <name>UDP-N-acetyl-alpha-D-muramoyl-L-alanyl-D-glutamate</name>
        <dbReference type="ChEBI" id="CHEBI:83900"/>
    </ligand>
</feature>
<dbReference type="GO" id="GO:0008360">
    <property type="term" value="P:regulation of cell shape"/>
    <property type="evidence" value="ECO:0007669"/>
    <property type="project" value="UniProtKB-KW"/>
</dbReference>
<feature type="binding site" evidence="7">
    <location>
        <position position="31"/>
    </location>
    <ligand>
        <name>UDP-N-acetyl-alpha-D-muramoyl-L-alanyl-D-glutamate</name>
        <dbReference type="ChEBI" id="CHEBI:83900"/>
    </ligand>
</feature>
<keyword evidence="7" id="KW-0547">Nucleotide-binding</keyword>
<dbReference type="SUPFAM" id="SSF53244">
    <property type="entry name" value="MurD-like peptide ligases, peptide-binding domain"/>
    <property type="match status" value="1"/>
</dbReference>
<dbReference type="InterPro" id="IPR035911">
    <property type="entry name" value="MurE/MurF_N"/>
</dbReference>
<keyword evidence="7" id="KW-0963">Cytoplasm</keyword>
<comment type="pathway">
    <text evidence="7 8">Cell wall biogenesis; peptidoglycan biosynthesis.</text>
</comment>
<dbReference type="Pfam" id="PF02875">
    <property type="entry name" value="Mur_ligase_C"/>
    <property type="match status" value="1"/>
</dbReference>
<reference evidence="12" key="1">
    <citation type="submission" date="2019-02" db="EMBL/GenBank/DDBJ databases">
        <authorList>
            <person name="Gruber-Vodicka R. H."/>
            <person name="Seah K. B. B."/>
        </authorList>
    </citation>
    <scope>NUCLEOTIDE SEQUENCE</scope>
    <source>
        <strain evidence="12">BECK_BZ15</strain>
    </source>
</reference>
<keyword evidence="7" id="KW-0067">ATP-binding</keyword>
<dbReference type="GO" id="GO:0000287">
    <property type="term" value="F:magnesium ion binding"/>
    <property type="evidence" value="ECO:0007669"/>
    <property type="project" value="UniProtKB-UniRule"/>
</dbReference>
<evidence type="ECO:0000256" key="2">
    <source>
        <dbReference type="ARBA" id="ARBA00022618"/>
    </source>
</evidence>
<evidence type="ECO:0000256" key="7">
    <source>
        <dbReference type="HAMAP-Rule" id="MF_00208"/>
    </source>
</evidence>
<evidence type="ECO:0000256" key="8">
    <source>
        <dbReference type="RuleBase" id="RU004135"/>
    </source>
</evidence>
<feature type="binding site" evidence="7">
    <location>
        <position position="189"/>
    </location>
    <ligand>
        <name>UDP-N-acetyl-alpha-D-muramoyl-L-alanyl-D-glutamate</name>
        <dbReference type="ChEBI" id="CHEBI:83900"/>
    </ligand>
</feature>
<feature type="binding site" evidence="7">
    <location>
        <begin position="112"/>
        <end position="118"/>
    </location>
    <ligand>
        <name>ATP</name>
        <dbReference type="ChEBI" id="CHEBI:30616"/>
    </ligand>
</feature>
<keyword evidence="7 12" id="KW-0436">Ligase</keyword>
<evidence type="ECO:0000259" key="9">
    <source>
        <dbReference type="Pfam" id="PF01225"/>
    </source>
</evidence>
<evidence type="ECO:0000256" key="1">
    <source>
        <dbReference type="ARBA" id="ARBA00005898"/>
    </source>
</evidence>
<proteinExistence type="inferred from homology"/>
<comment type="function">
    <text evidence="7">Catalyzes the addition of meso-diaminopimelic acid to the nucleotide precursor UDP-N-acetylmuramoyl-L-alanyl-D-glutamate (UMAG) in the biosynthesis of bacterial cell-wall peptidoglycan.</text>
</comment>
<feature type="domain" description="Mur ligase N-terminal catalytic" evidence="9">
    <location>
        <begin position="24"/>
        <end position="72"/>
    </location>
</feature>
<gene>
    <name evidence="7" type="primary">murE</name>
    <name evidence="12" type="ORF">BECKFW1821A_GA0114235_106812</name>
</gene>
<organism evidence="12">
    <name type="scientific">Candidatus Kentrum sp. FW</name>
    <dbReference type="NCBI Taxonomy" id="2126338"/>
    <lineage>
        <taxon>Bacteria</taxon>
        <taxon>Pseudomonadati</taxon>
        <taxon>Pseudomonadota</taxon>
        <taxon>Gammaproteobacteria</taxon>
        <taxon>Candidatus Kentrum</taxon>
    </lineage>
</organism>
<dbReference type="InterPro" id="IPR013221">
    <property type="entry name" value="Mur_ligase_cen"/>
</dbReference>
<dbReference type="GO" id="GO:0071555">
    <property type="term" value="P:cell wall organization"/>
    <property type="evidence" value="ECO:0007669"/>
    <property type="project" value="UniProtKB-KW"/>
</dbReference>
<dbReference type="PANTHER" id="PTHR23135">
    <property type="entry name" value="MUR LIGASE FAMILY MEMBER"/>
    <property type="match status" value="1"/>
</dbReference>
<feature type="short sequence motif" description="Meso-diaminopimelate recognition motif" evidence="7">
    <location>
        <begin position="403"/>
        <end position="406"/>
    </location>
</feature>
<feature type="binding site" evidence="7">
    <location>
        <position position="181"/>
    </location>
    <ligand>
        <name>UDP-N-acetyl-alpha-D-muramoyl-L-alanyl-D-glutamate</name>
        <dbReference type="ChEBI" id="CHEBI:83900"/>
    </ligand>
</feature>
<dbReference type="InterPro" id="IPR036615">
    <property type="entry name" value="Mur_ligase_C_dom_sf"/>
</dbReference>
<dbReference type="EMBL" id="CAADEW010000068">
    <property type="protein sequence ID" value="VFJ57148.1"/>
    <property type="molecule type" value="Genomic_DNA"/>
</dbReference>
<dbReference type="HAMAP" id="MF_00208">
    <property type="entry name" value="MurE"/>
    <property type="match status" value="1"/>
</dbReference>
<dbReference type="Gene3D" id="3.40.1390.10">
    <property type="entry name" value="MurE/MurF, N-terminal domain"/>
    <property type="match status" value="1"/>
</dbReference>
<dbReference type="Pfam" id="PF01225">
    <property type="entry name" value="Mur_ligase"/>
    <property type="match status" value="1"/>
</dbReference>
<comment type="cofactor">
    <cofactor evidence="7">
        <name>Mg(2+)</name>
        <dbReference type="ChEBI" id="CHEBI:18420"/>
    </cofactor>
</comment>
<dbReference type="GO" id="GO:0009252">
    <property type="term" value="P:peptidoglycan biosynthetic process"/>
    <property type="evidence" value="ECO:0007669"/>
    <property type="project" value="UniProtKB-UniRule"/>
</dbReference>
<keyword evidence="5 7" id="KW-0131">Cell cycle</keyword>
<feature type="binding site" evidence="7">
    <location>
        <begin position="403"/>
        <end position="406"/>
    </location>
    <ligand>
        <name>meso-2,6-diaminopimelate</name>
        <dbReference type="ChEBI" id="CHEBI:57791"/>
    </ligand>
</feature>
<comment type="caution">
    <text evidence="7">Lacks conserved residue(s) required for the propagation of feature annotation.</text>
</comment>
<dbReference type="NCBIfam" id="NF001126">
    <property type="entry name" value="PRK00139.1-4"/>
    <property type="match status" value="1"/>
</dbReference>
<name>A0A450STH0_9GAMM</name>
<feature type="domain" description="Mur ligase C-terminal" evidence="10">
    <location>
        <begin position="328"/>
        <end position="458"/>
    </location>
</feature>
<dbReference type="SUPFAM" id="SSF63418">
    <property type="entry name" value="MurE/MurF N-terminal domain"/>
    <property type="match status" value="1"/>
</dbReference>
<dbReference type="SUPFAM" id="SSF53623">
    <property type="entry name" value="MurD-like peptide ligases, catalytic domain"/>
    <property type="match status" value="1"/>
</dbReference>
<evidence type="ECO:0000259" key="11">
    <source>
        <dbReference type="Pfam" id="PF08245"/>
    </source>
</evidence>